<name>A0ABU5ZK15_9BACL</name>
<dbReference type="InterPro" id="IPR001789">
    <property type="entry name" value="Sig_transdc_resp-reg_receiver"/>
</dbReference>
<keyword evidence="1 5" id="KW-0597">Phosphoprotein</keyword>
<dbReference type="RefSeq" id="WP_371754954.1">
    <property type="nucleotide sequence ID" value="NZ_JAYJLD010000023.1"/>
</dbReference>
<dbReference type="Proteomes" id="UP001310386">
    <property type="component" value="Unassembled WGS sequence"/>
</dbReference>
<keyword evidence="3" id="KW-0238">DNA-binding</keyword>
<dbReference type="EMBL" id="JAYJLD010000023">
    <property type="protein sequence ID" value="MEB3102830.1"/>
    <property type="molecule type" value="Genomic_DNA"/>
</dbReference>
<feature type="domain" description="Response regulatory" evidence="6">
    <location>
        <begin position="4"/>
        <end position="119"/>
    </location>
</feature>
<evidence type="ECO:0000313" key="7">
    <source>
        <dbReference type="EMBL" id="MEB3102830.1"/>
    </source>
</evidence>
<keyword evidence="8" id="KW-1185">Reference proteome</keyword>
<evidence type="ECO:0000256" key="1">
    <source>
        <dbReference type="ARBA" id="ARBA00022553"/>
    </source>
</evidence>
<dbReference type="CDD" id="cd00156">
    <property type="entry name" value="REC"/>
    <property type="match status" value="1"/>
</dbReference>
<evidence type="ECO:0000256" key="5">
    <source>
        <dbReference type="PROSITE-ProRule" id="PRU00169"/>
    </source>
</evidence>
<reference evidence="7" key="1">
    <citation type="submission" date="2023-12" db="EMBL/GenBank/DDBJ databases">
        <title>Fervidustalea candida gen. nov., sp. nov., a novel member of the family Paenibacillaceae isolated from a geothermal area.</title>
        <authorList>
            <person name="Li W.-J."/>
            <person name="Jiao J.-Y."/>
            <person name="Chen Y."/>
        </authorList>
    </citation>
    <scope>NUCLEOTIDE SEQUENCE</scope>
    <source>
        <strain evidence="7">SYSU GA230002</strain>
    </source>
</reference>
<dbReference type="InterPro" id="IPR039420">
    <property type="entry name" value="WalR-like"/>
</dbReference>
<dbReference type="SUPFAM" id="SSF52172">
    <property type="entry name" value="CheY-like"/>
    <property type="match status" value="1"/>
</dbReference>
<keyword evidence="4" id="KW-0804">Transcription</keyword>
<accession>A0ABU5ZK15</accession>
<dbReference type="SMART" id="SM00448">
    <property type="entry name" value="REC"/>
    <property type="match status" value="1"/>
</dbReference>
<dbReference type="Pfam" id="PF00072">
    <property type="entry name" value="Response_reg"/>
    <property type="match status" value="1"/>
</dbReference>
<dbReference type="PROSITE" id="PS50110">
    <property type="entry name" value="RESPONSE_REGULATORY"/>
    <property type="match status" value="1"/>
</dbReference>
<dbReference type="Gene3D" id="3.40.50.2300">
    <property type="match status" value="1"/>
</dbReference>
<evidence type="ECO:0000256" key="4">
    <source>
        <dbReference type="ARBA" id="ARBA00023163"/>
    </source>
</evidence>
<protein>
    <submittedName>
        <fullName evidence="7">Response regulator</fullName>
    </submittedName>
</protein>
<evidence type="ECO:0000256" key="3">
    <source>
        <dbReference type="ARBA" id="ARBA00023125"/>
    </source>
</evidence>
<dbReference type="InterPro" id="IPR011006">
    <property type="entry name" value="CheY-like_superfamily"/>
</dbReference>
<evidence type="ECO:0000313" key="8">
    <source>
        <dbReference type="Proteomes" id="UP001310386"/>
    </source>
</evidence>
<dbReference type="PANTHER" id="PTHR48111">
    <property type="entry name" value="REGULATOR OF RPOS"/>
    <property type="match status" value="1"/>
</dbReference>
<keyword evidence="2" id="KW-0805">Transcription regulation</keyword>
<dbReference type="PANTHER" id="PTHR48111:SF56">
    <property type="entry name" value="TETRATHIONATE RESPONSE REGULATORY PROTEIN TTRR"/>
    <property type="match status" value="1"/>
</dbReference>
<evidence type="ECO:0000256" key="2">
    <source>
        <dbReference type="ARBA" id="ARBA00023015"/>
    </source>
</evidence>
<organism evidence="7 8">
    <name type="scientific">Ferviditalea candida</name>
    <dbReference type="NCBI Taxonomy" id="3108399"/>
    <lineage>
        <taxon>Bacteria</taxon>
        <taxon>Bacillati</taxon>
        <taxon>Bacillota</taxon>
        <taxon>Bacilli</taxon>
        <taxon>Bacillales</taxon>
        <taxon>Paenibacillaceae</taxon>
        <taxon>Ferviditalea</taxon>
    </lineage>
</organism>
<feature type="modified residue" description="4-aspartylphosphate" evidence="5">
    <location>
        <position position="54"/>
    </location>
</feature>
<proteinExistence type="predicted"/>
<comment type="caution">
    <text evidence="7">The sequence shown here is derived from an EMBL/GenBank/DDBJ whole genome shotgun (WGS) entry which is preliminary data.</text>
</comment>
<sequence>MSGYSIMIMDDEATAEALRTALKSAGFNQIDCFSDPVKAMAAFETRKYHVLLADMDMPELDGIEVLSKVKKYDPMTQAIMTTTSSSIDRILICLELGASDYILKPYLNDTIVLEAIEASIKKLERWRTTIQGAVLKQSEANQEKT</sequence>
<evidence type="ECO:0000259" key="6">
    <source>
        <dbReference type="PROSITE" id="PS50110"/>
    </source>
</evidence>
<gene>
    <name evidence="7" type="ORF">VF724_14310</name>
</gene>